<dbReference type="PANTHER" id="PTHR46564">
    <property type="entry name" value="TRANSPOSASE"/>
    <property type="match status" value="1"/>
</dbReference>
<evidence type="ECO:0008006" key="3">
    <source>
        <dbReference type="Google" id="ProtNLM"/>
    </source>
</evidence>
<evidence type="ECO:0000313" key="1">
    <source>
        <dbReference type="EMBL" id="KAA1111140.1"/>
    </source>
</evidence>
<comment type="caution">
    <text evidence="1">The sequence shown here is derived from an EMBL/GenBank/DDBJ whole genome shotgun (WGS) entry which is preliminary data.</text>
</comment>
<dbReference type="OrthoDB" id="10492965at2759"/>
<gene>
    <name evidence="1" type="ORF">PGT21_036891</name>
</gene>
<dbReference type="PANTHER" id="PTHR46564:SF1">
    <property type="entry name" value="TRANSPOSASE"/>
    <property type="match status" value="1"/>
</dbReference>
<evidence type="ECO:0000313" key="2">
    <source>
        <dbReference type="Proteomes" id="UP000324748"/>
    </source>
</evidence>
<dbReference type="AlphaFoldDB" id="A0A5B0QD34"/>
<protein>
    <recommendedName>
        <fullName evidence="3">Transposase</fullName>
    </recommendedName>
</protein>
<dbReference type="Proteomes" id="UP000324748">
    <property type="component" value="Unassembled WGS sequence"/>
</dbReference>
<accession>A0A5B0QD34</accession>
<organism evidence="1 2">
    <name type="scientific">Puccinia graminis f. sp. tritici</name>
    <dbReference type="NCBI Taxonomy" id="56615"/>
    <lineage>
        <taxon>Eukaryota</taxon>
        <taxon>Fungi</taxon>
        <taxon>Dikarya</taxon>
        <taxon>Basidiomycota</taxon>
        <taxon>Pucciniomycotina</taxon>
        <taxon>Pucciniomycetes</taxon>
        <taxon>Pucciniales</taxon>
        <taxon>Pucciniaceae</taxon>
        <taxon>Puccinia</taxon>
    </lineage>
</organism>
<dbReference type="EMBL" id="VSWC01000027">
    <property type="protein sequence ID" value="KAA1111140.1"/>
    <property type="molecule type" value="Genomic_DNA"/>
</dbReference>
<name>A0A5B0QD34_PUCGR</name>
<keyword evidence="2" id="KW-1185">Reference proteome</keyword>
<proteinExistence type="predicted"/>
<sequence>MPYVYYPPNIKVMAIRMTMEGKSRYVIRQALGYSISNQSFNRWQELYEQTRRVIRNPEEYERPLAGQEP</sequence>
<reference evidence="1 2" key="1">
    <citation type="submission" date="2019-05" db="EMBL/GenBank/DDBJ databases">
        <title>Emergence of the Ug99 lineage of the wheat stem rust pathogen through somatic hybridization.</title>
        <authorList>
            <person name="Li F."/>
            <person name="Upadhyaya N.M."/>
            <person name="Sperschneider J."/>
            <person name="Matny O."/>
            <person name="Nguyen-Phuc H."/>
            <person name="Mago R."/>
            <person name="Raley C."/>
            <person name="Miller M.E."/>
            <person name="Silverstein K.A.T."/>
            <person name="Henningsen E."/>
            <person name="Hirsch C.D."/>
            <person name="Visser B."/>
            <person name="Pretorius Z.A."/>
            <person name="Steffenson B.J."/>
            <person name="Schwessinger B."/>
            <person name="Dodds P.N."/>
            <person name="Figueroa M."/>
        </authorList>
    </citation>
    <scope>NUCLEOTIDE SEQUENCE [LARGE SCALE GENOMIC DNA]</scope>
    <source>
        <strain evidence="1">21-0</strain>
    </source>
</reference>